<dbReference type="eggNOG" id="ENOG5032BB9">
    <property type="taxonomic scope" value="Bacteria"/>
</dbReference>
<dbReference type="AlphaFoldDB" id="Q0AP27"/>
<gene>
    <name evidence="1" type="ordered locus">Mmar10_1668</name>
</gene>
<dbReference type="Proteomes" id="UP000001964">
    <property type="component" value="Chromosome"/>
</dbReference>
<reference evidence="1 2" key="1">
    <citation type="submission" date="2006-08" db="EMBL/GenBank/DDBJ databases">
        <title>Complete sequence of Maricaulis maris MCS10.</title>
        <authorList>
            <consortium name="US DOE Joint Genome Institute"/>
            <person name="Copeland A."/>
            <person name="Lucas S."/>
            <person name="Lapidus A."/>
            <person name="Barry K."/>
            <person name="Detter J.C."/>
            <person name="Glavina del Rio T."/>
            <person name="Hammon N."/>
            <person name="Israni S."/>
            <person name="Dalin E."/>
            <person name="Tice H."/>
            <person name="Pitluck S."/>
            <person name="Saunders E."/>
            <person name="Brettin T."/>
            <person name="Bruce D."/>
            <person name="Han C."/>
            <person name="Tapia R."/>
            <person name="Gilna P."/>
            <person name="Schmutz J."/>
            <person name="Larimer F."/>
            <person name="Land M."/>
            <person name="Hauser L."/>
            <person name="Kyrpides N."/>
            <person name="Mikhailova N."/>
            <person name="Viollier P."/>
            <person name="Stephens C."/>
            <person name="Richardson P."/>
        </authorList>
    </citation>
    <scope>NUCLEOTIDE SEQUENCE [LARGE SCALE GENOMIC DNA]</scope>
    <source>
        <strain evidence="1 2">MCS10</strain>
    </source>
</reference>
<organism evidence="1 2">
    <name type="scientific">Maricaulis maris (strain MCS10)</name>
    <name type="common">Caulobacter maris</name>
    <dbReference type="NCBI Taxonomy" id="394221"/>
    <lineage>
        <taxon>Bacteria</taxon>
        <taxon>Pseudomonadati</taxon>
        <taxon>Pseudomonadota</taxon>
        <taxon>Alphaproteobacteria</taxon>
        <taxon>Maricaulales</taxon>
        <taxon>Maricaulaceae</taxon>
        <taxon>Maricaulis</taxon>
    </lineage>
</organism>
<evidence type="ECO:0000313" key="2">
    <source>
        <dbReference type="Proteomes" id="UP000001964"/>
    </source>
</evidence>
<accession>Q0AP27</accession>
<dbReference type="STRING" id="394221.Mmar10_1668"/>
<dbReference type="RefSeq" id="WP_011643607.1">
    <property type="nucleotide sequence ID" value="NC_008347.1"/>
</dbReference>
<dbReference type="KEGG" id="mmr:Mmar10_1668"/>
<keyword evidence="2" id="KW-1185">Reference proteome</keyword>
<evidence type="ECO:0008006" key="3">
    <source>
        <dbReference type="Google" id="ProtNLM"/>
    </source>
</evidence>
<proteinExistence type="predicted"/>
<sequence>MNHKHRKILHALFAHPEPANLAPADVEHVLSDLGAELHERSGAKFSVTLNGHTASFHHAQHSLPKDEVRAVRKFLETAGIDAERDYPL</sequence>
<protein>
    <recommendedName>
        <fullName evidence="3">HicA-like toxin of HicAB toxin-antitoxin system</fullName>
    </recommendedName>
</protein>
<name>Q0AP27_MARMM</name>
<dbReference type="OrthoDB" id="73001at2"/>
<dbReference type="HOGENOM" id="CLU_164851_0_0_5"/>
<dbReference type="EMBL" id="CP000449">
    <property type="protein sequence ID" value="ABI65960.1"/>
    <property type="molecule type" value="Genomic_DNA"/>
</dbReference>
<evidence type="ECO:0000313" key="1">
    <source>
        <dbReference type="EMBL" id="ABI65960.1"/>
    </source>
</evidence>